<gene>
    <name evidence="2" type="ORF">GCM10009554_29090</name>
</gene>
<evidence type="ECO:0000313" key="2">
    <source>
        <dbReference type="EMBL" id="GAA0939392.1"/>
    </source>
</evidence>
<dbReference type="EMBL" id="BAAAHK010000007">
    <property type="protein sequence ID" value="GAA0939392.1"/>
    <property type="molecule type" value="Genomic_DNA"/>
</dbReference>
<accession>A0ABN1Q9U4</accession>
<evidence type="ECO:0000256" key="1">
    <source>
        <dbReference type="SAM" id="Phobius"/>
    </source>
</evidence>
<protein>
    <submittedName>
        <fullName evidence="2">Uncharacterized protein</fullName>
    </submittedName>
</protein>
<sequence length="333" mass="35448">MSHRPAPAPSLDRRLDQPHRRRWPFVCVVAVLVVLAVVAVFAIRRDDSAVGAESRTAPLVLVDGVTAGGRLSGQARTLADALAQHGLDCSVRFTGADGGQTGCFAGRQIRGTTVEAVFQHQPDGTVIGLDIKVNGPRDTAQTIRALLDSVGTIVFPADLPKLIDITQRAFAGFPDGTWGTYVIVGHGKKTSLSASKVDTTPIKVPVLHLDTTEPALADALRADGFSCTADNETCAAQPGMTLKFSGPDEGITYLVATAATGPTSQETFAQLADKLFGHLSGSAVQPMRDWLTKHLDGNSHSAYVAGWRADFEVTTGKQLRLTLFNEERWLIPG</sequence>
<keyword evidence="3" id="KW-1185">Reference proteome</keyword>
<feature type="transmembrane region" description="Helical" evidence="1">
    <location>
        <begin position="23"/>
        <end position="43"/>
    </location>
</feature>
<keyword evidence="1" id="KW-0472">Membrane</keyword>
<name>A0ABN1Q9U4_9ACTN</name>
<organism evidence="2 3">
    <name type="scientific">Kribbella koreensis</name>
    <dbReference type="NCBI Taxonomy" id="57909"/>
    <lineage>
        <taxon>Bacteria</taxon>
        <taxon>Bacillati</taxon>
        <taxon>Actinomycetota</taxon>
        <taxon>Actinomycetes</taxon>
        <taxon>Propionibacteriales</taxon>
        <taxon>Kribbellaceae</taxon>
        <taxon>Kribbella</taxon>
    </lineage>
</organism>
<reference evidence="2 3" key="1">
    <citation type="journal article" date="2019" name="Int. J. Syst. Evol. Microbiol.">
        <title>The Global Catalogue of Microorganisms (GCM) 10K type strain sequencing project: providing services to taxonomists for standard genome sequencing and annotation.</title>
        <authorList>
            <consortium name="The Broad Institute Genomics Platform"/>
            <consortium name="The Broad Institute Genome Sequencing Center for Infectious Disease"/>
            <person name="Wu L."/>
            <person name="Ma J."/>
        </authorList>
    </citation>
    <scope>NUCLEOTIDE SEQUENCE [LARGE SCALE GENOMIC DNA]</scope>
    <source>
        <strain evidence="2 3">JCM 10977</strain>
    </source>
</reference>
<evidence type="ECO:0000313" key="3">
    <source>
        <dbReference type="Proteomes" id="UP001500542"/>
    </source>
</evidence>
<proteinExistence type="predicted"/>
<keyword evidence="1" id="KW-1133">Transmembrane helix</keyword>
<dbReference type="RefSeq" id="WP_343968996.1">
    <property type="nucleotide sequence ID" value="NZ_BAAAHK010000007.1"/>
</dbReference>
<comment type="caution">
    <text evidence="2">The sequence shown here is derived from an EMBL/GenBank/DDBJ whole genome shotgun (WGS) entry which is preliminary data.</text>
</comment>
<keyword evidence="1" id="KW-0812">Transmembrane</keyword>
<dbReference type="Proteomes" id="UP001500542">
    <property type="component" value="Unassembled WGS sequence"/>
</dbReference>